<evidence type="ECO:0000313" key="4">
    <source>
        <dbReference type="Proteomes" id="UP000245942"/>
    </source>
</evidence>
<dbReference type="InterPro" id="IPR010920">
    <property type="entry name" value="LSM_dom_sf"/>
</dbReference>
<dbReference type="InterPro" id="IPR050914">
    <property type="entry name" value="snRNP_SmB/NAA38-like"/>
</dbReference>
<dbReference type="GeneID" id="37011704"/>
<dbReference type="Proteomes" id="UP000245942">
    <property type="component" value="Unassembled WGS sequence"/>
</dbReference>
<feature type="non-terminal residue" evidence="3">
    <location>
        <position position="1"/>
    </location>
</feature>
<dbReference type="Pfam" id="PF01423">
    <property type="entry name" value="LSM"/>
    <property type="match status" value="1"/>
</dbReference>
<evidence type="ECO:0000256" key="1">
    <source>
        <dbReference type="SAM" id="MobiDB-lite"/>
    </source>
</evidence>
<gene>
    <name evidence="3" type="ORF">BCV69DRAFT_238995</name>
</gene>
<dbReference type="PANTHER" id="PTHR10701">
    <property type="entry name" value="SMALL NUCLEAR RIBONUCLEOPROTEIN-ASSOCIATED PROTEIN B AND N"/>
    <property type="match status" value="1"/>
</dbReference>
<accession>A0A316UBY5</accession>
<dbReference type="SUPFAM" id="SSF50182">
    <property type="entry name" value="Sm-like ribonucleoproteins"/>
    <property type="match status" value="1"/>
</dbReference>
<dbReference type="EMBL" id="KZ819324">
    <property type="protein sequence ID" value="PWN21971.1"/>
    <property type="molecule type" value="Genomic_DNA"/>
</dbReference>
<evidence type="ECO:0000313" key="3">
    <source>
        <dbReference type="EMBL" id="PWN21971.1"/>
    </source>
</evidence>
<dbReference type="CDD" id="cd06168">
    <property type="entry name" value="LSMD1"/>
    <property type="match status" value="1"/>
</dbReference>
<keyword evidence="4" id="KW-1185">Reference proteome</keyword>
<dbReference type="SMART" id="SM00651">
    <property type="entry name" value="Sm"/>
    <property type="match status" value="1"/>
</dbReference>
<dbReference type="RefSeq" id="XP_025349131.1">
    <property type="nucleotide sequence ID" value="XM_025489970.1"/>
</dbReference>
<dbReference type="InterPro" id="IPR034110">
    <property type="entry name" value="LSMD1_Sm"/>
</dbReference>
<protein>
    <recommendedName>
        <fullName evidence="2">Sm domain-containing protein</fullName>
    </recommendedName>
</protein>
<feature type="non-terminal residue" evidence="3">
    <location>
        <position position="107"/>
    </location>
</feature>
<name>A0A316UBY5_9BASI</name>
<dbReference type="InterPro" id="IPR047575">
    <property type="entry name" value="Sm"/>
</dbReference>
<dbReference type="Gene3D" id="2.30.30.100">
    <property type="match status" value="1"/>
</dbReference>
<dbReference type="InterPro" id="IPR001163">
    <property type="entry name" value="Sm_dom_euk/arc"/>
</dbReference>
<proteinExistence type="predicted"/>
<dbReference type="GO" id="GO:0003723">
    <property type="term" value="F:RNA binding"/>
    <property type="evidence" value="ECO:0007669"/>
    <property type="project" value="InterPro"/>
</dbReference>
<feature type="domain" description="Sm" evidence="2">
    <location>
        <begin position="1"/>
        <end position="77"/>
    </location>
</feature>
<dbReference type="AlphaFoldDB" id="A0A316UBY5"/>
<evidence type="ECO:0000259" key="2">
    <source>
        <dbReference type="PROSITE" id="PS52002"/>
    </source>
</evidence>
<dbReference type="PANTHER" id="PTHR10701:SF5">
    <property type="entry name" value="N-ALPHA-ACETYLTRANSFERASE 38, NATC AUXILIARY SUBUNIT"/>
    <property type="match status" value="1"/>
</dbReference>
<dbReference type="PROSITE" id="PS52002">
    <property type="entry name" value="SM"/>
    <property type="match status" value="1"/>
</dbReference>
<dbReference type="OrthoDB" id="368909at2759"/>
<feature type="region of interest" description="Disordered" evidence="1">
    <location>
        <begin position="79"/>
        <end position="107"/>
    </location>
</feature>
<reference evidence="3 4" key="1">
    <citation type="journal article" date="2018" name="Mol. Biol. Evol.">
        <title>Broad Genomic Sampling Reveals a Smut Pathogenic Ancestry of the Fungal Clade Ustilaginomycotina.</title>
        <authorList>
            <person name="Kijpornyongpan T."/>
            <person name="Mondo S.J."/>
            <person name="Barry K."/>
            <person name="Sandor L."/>
            <person name="Lee J."/>
            <person name="Lipzen A."/>
            <person name="Pangilinan J."/>
            <person name="LaButti K."/>
            <person name="Hainaut M."/>
            <person name="Henrissat B."/>
            <person name="Grigoriev I.V."/>
            <person name="Spatafora J.W."/>
            <person name="Aime M.C."/>
        </authorList>
    </citation>
    <scope>NUCLEOTIDE SEQUENCE [LARGE SCALE GENOMIC DNA]</scope>
    <source>
        <strain evidence="3 4">MCA 4718</strain>
    </source>
</reference>
<organism evidence="3 4">
    <name type="scientific">Pseudomicrostroma glucosiphilum</name>
    <dbReference type="NCBI Taxonomy" id="1684307"/>
    <lineage>
        <taxon>Eukaryota</taxon>
        <taxon>Fungi</taxon>
        <taxon>Dikarya</taxon>
        <taxon>Basidiomycota</taxon>
        <taxon>Ustilaginomycotina</taxon>
        <taxon>Exobasidiomycetes</taxon>
        <taxon>Microstromatales</taxon>
        <taxon>Microstromatales incertae sedis</taxon>
        <taxon>Pseudomicrostroma</taxon>
    </lineage>
</organism>
<sequence length="107" mass="11619">AADRIQSDFINQTVRVTIPDGRIFEGTFLCVDDGMNIILSQTNELRVEDGGSESSRFVGMVMIKGDDVVKVAVKVGNSQAAEREERGGNRPQRGYVAGWPTDPAAYA</sequence>
<dbReference type="STRING" id="1684307.A0A316UBY5"/>
<dbReference type="GO" id="GO:0031417">
    <property type="term" value="C:NatC complex"/>
    <property type="evidence" value="ECO:0007669"/>
    <property type="project" value="InterPro"/>
</dbReference>